<feature type="chain" id="PRO_5025688106" description="Bacterial Ig-like domain-containing protein" evidence="1">
    <location>
        <begin position="21"/>
        <end position="701"/>
    </location>
</feature>
<evidence type="ECO:0000313" key="4">
    <source>
        <dbReference type="Proteomes" id="UP000346198"/>
    </source>
</evidence>
<sequence length="701" mass="77640">MKKNINLFLSMVFAASFVTAESGGPTAMLVPVDIQVATSGVSRLSPVALTLTFSEAVSGLGSNDVYVSNGAVTSFSSTADPLEWDIEVTPIDLGNFTVLLPADSAFGSGKGNQSAELTLTYDWRYPLDQETVSFQTLWNRPADFHLGINAEGYNTQCASHGTNIYLIYYDTARVPHLVKMDDDGSSVQDVVLSDQYTVTNGNYVAKDDGHHRMSIGVDEAGYIHIAGDMHNYSQLSTSHMPIEYQNGQCNYWRSNNAGDITAFTWLGGDSLRSPRFEGHTYMAFTYDANGHLYYYARGRNDGHWTESFRTYSISRYNTTTEEWGIVGGVNEFSDDHNSVLYATSGEEHDLTGSRYSAIHGWLGFDRYNRMHVAAPILNDGSIGHTNVSHWSSHMLYLQSEDFGRSFSRADGTPVQTPAKIGNPSDTNRADIVFAVSQPVTNEWISTSCSVGADRFGNPFVSFGDGSTDDLMLYGFNSANAQWESQGNPLSLSEDDDMKMHSDRLGVLTFVAHQNKIYRTWNPNDPAAEWKTHAISGMWNMRLDRRHFMLTGNLRGWNGNNGNLVQATITRPVPYPAPYDTDRDTLPDTWEIAHGLDAAYAADAALDPDNDNLNSFQEFWVGTHPNLASSGLFGISLLPVNQLQFKWESALGKTYRGWFSEDLNSWTQVFDDVVGSPPENTENITNAPSADQGFFRVEVVHP</sequence>
<feature type="signal peptide" evidence="1">
    <location>
        <begin position="1"/>
        <end position="20"/>
    </location>
</feature>
<evidence type="ECO:0000313" key="3">
    <source>
        <dbReference type="EMBL" id="VGO18513.1"/>
    </source>
</evidence>
<evidence type="ECO:0000259" key="2">
    <source>
        <dbReference type="Pfam" id="PF19078"/>
    </source>
</evidence>
<feature type="domain" description="Bacterial Ig-like" evidence="2">
    <location>
        <begin position="33"/>
        <end position="92"/>
    </location>
</feature>
<dbReference type="Pfam" id="PF19078">
    <property type="entry name" value="Big_12"/>
    <property type="match status" value="1"/>
</dbReference>
<organism evidence="3 4">
    <name type="scientific">Pontiella sulfatireligans</name>
    <dbReference type="NCBI Taxonomy" id="2750658"/>
    <lineage>
        <taxon>Bacteria</taxon>
        <taxon>Pseudomonadati</taxon>
        <taxon>Kiritimatiellota</taxon>
        <taxon>Kiritimatiellia</taxon>
        <taxon>Kiritimatiellales</taxon>
        <taxon>Pontiellaceae</taxon>
        <taxon>Pontiella</taxon>
    </lineage>
</organism>
<proteinExistence type="predicted"/>
<protein>
    <recommendedName>
        <fullName evidence="2">Bacterial Ig-like domain-containing protein</fullName>
    </recommendedName>
</protein>
<reference evidence="3 4" key="1">
    <citation type="submission" date="2019-04" db="EMBL/GenBank/DDBJ databases">
        <authorList>
            <person name="Van Vliet M D."/>
        </authorList>
    </citation>
    <scope>NUCLEOTIDE SEQUENCE [LARGE SCALE GENOMIC DNA]</scope>
    <source>
        <strain evidence="3 4">F21</strain>
    </source>
</reference>
<evidence type="ECO:0000256" key="1">
    <source>
        <dbReference type="SAM" id="SignalP"/>
    </source>
</evidence>
<keyword evidence="4" id="KW-1185">Reference proteome</keyword>
<name>A0A6C2UF57_9BACT</name>
<dbReference type="RefSeq" id="WP_136059987.1">
    <property type="nucleotide sequence ID" value="NZ_CAAHFH010000001.1"/>
</dbReference>
<keyword evidence="1" id="KW-0732">Signal</keyword>
<dbReference type="EMBL" id="CAAHFH010000001">
    <property type="protein sequence ID" value="VGO18513.1"/>
    <property type="molecule type" value="Genomic_DNA"/>
</dbReference>
<dbReference type="Proteomes" id="UP000346198">
    <property type="component" value="Unassembled WGS sequence"/>
</dbReference>
<dbReference type="AlphaFoldDB" id="A0A6C2UF57"/>
<accession>A0A6C2UF57</accession>
<gene>
    <name evidence="3" type="ORF">SCARR_00566</name>
</gene>
<dbReference type="InterPro" id="IPR044048">
    <property type="entry name" value="Big_12"/>
</dbReference>
<dbReference type="Pfam" id="PF15892">
    <property type="entry name" value="BNR_4"/>
    <property type="match status" value="1"/>
</dbReference>